<keyword evidence="3" id="KW-1185">Reference proteome</keyword>
<dbReference type="InterPro" id="IPR021834">
    <property type="entry name" value="DUF3426"/>
</dbReference>
<dbReference type="EMBL" id="JADLZT010000004">
    <property type="protein sequence ID" value="MBF6024151.1"/>
    <property type="molecule type" value="Genomic_DNA"/>
</dbReference>
<feature type="region of interest" description="Disordered" evidence="1">
    <location>
        <begin position="1"/>
        <end position="134"/>
    </location>
</feature>
<evidence type="ECO:0000256" key="1">
    <source>
        <dbReference type="SAM" id="MobiDB-lite"/>
    </source>
</evidence>
<name>A0ABS0B5L2_9GAMM</name>
<feature type="compositionally biased region" description="Low complexity" evidence="1">
    <location>
        <begin position="99"/>
        <end position="113"/>
    </location>
</feature>
<proteinExistence type="predicted"/>
<gene>
    <name evidence="2" type="ORF">IU514_08915</name>
</gene>
<reference evidence="2 3" key="1">
    <citation type="submission" date="2020-11" db="EMBL/GenBank/DDBJ databases">
        <title>Draft Genome Sequence and Secondary Metabolite Biosynthetic Potential of the Lysobacter niastensis Type strain DSM 18481.</title>
        <authorList>
            <person name="Turrini P."/>
            <person name="Artuso I."/>
            <person name="Tescari M."/>
            <person name="Lugli G.A."/>
            <person name="Frangipani E."/>
            <person name="Ventura M."/>
            <person name="Visca P."/>
        </authorList>
    </citation>
    <scope>NUCLEOTIDE SEQUENCE [LARGE SCALE GENOMIC DNA]</scope>
    <source>
        <strain evidence="2 3">DSM 18481</strain>
    </source>
</reference>
<feature type="compositionally biased region" description="Low complexity" evidence="1">
    <location>
        <begin position="121"/>
        <end position="134"/>
    </location>
</feature>
<comment type="caution">
    <text evidence="2">The sequence shown here is derived from an EMBL/GenBank/DDBJ whole genome shotgun (WGS) entry which is preliminary data.</text>
</comment>
<accession>A0ABS0B5L2</accession>
<sequence length="289" mass="30321">MLRAEPAAKAAKTRAAAQPTADASVPAATEVAATQTAAATPAPVAEESPPAHTEPDSDPPATPAVEAHPQAPETAPADTAEVSVQPLADAPAEPSFEESIAASSLAPANARAATPRRPHARATPSFARARQAAPARPHNWRGPVAIAALLLVLALQLLLAQRAELAMQANWRPVVAAVCSVLRCELPPWHEPVAFTMLDRNVQPKPGMAGVLAVSASFRNDARWPQPWPTLVLSLSDVDGRQVGQRAFAPAEYREHGTADLLAPGQSAAVQLDVIEPAPRIVAFTFDFR</sequence>
<protein>
    <submittedName>
        <fullName evidence="2">DUF3426 domain-containing protein</fullName>
    </submittedName>
</protein>
<dbReference type="Pfam" id="PF11906">
    <property type="entry name" value="DUF3426"/>
    <property type="match status" value="1"/>
</dbReference>
<evidence type="ECO:0000313" key="3">
    <source>
        <dbReference type="Proteomes" id="UP001429984"/>
    </source>
</evidence>
<evidence type="ECO:0000313" key="2">
    <source>
        <dbReference type="EMBL" id="MBF6024151.1"/>
    </source>
</evidence>
<dbReference type="Proteomes" id="UP001429984">
    <property type="component" value="Unassembled WGS sequence"/>
</dbReference>
<feature type="compositionally biased region" description="Low complexity" evidence="1">
    <location>
        <begin position="1"/>
        <end position="51"/>
    </location>
</feature>
<organism evidence="2 3">
    <name type="scientific">Lysobacter niastensis</name>
    <dbReference type="NCBI Taxonomy" id="380629"/>
    <lineage>
        <taxon>Bacteria</taxon>
        <taxon>Pseudomonadati</taxon>
        <taxon>Pseudomonadota</taxon>
        <taxon>Gammaproteobacteria</taxon>
        <taxon>Lysobacterales</taxon>
        <taxon>Lysobacteraceae</taxon>
        <taxon>Lysobacter</taxon>
    </lineage>
</organism>